<dbReference type="PANTHER" id="PTHR12147:SF56">
    <property type="entry name" value="AMINOPEPTIDASE YDR415C-RELATED"/>
    <property type="match status" value="1"/>
</dbReference>
<feature type="domain" description="Peptidase M28" evidence="10">
    <location>
        <begin position="199"/>
        <end position="392"/>
    </location>
</feature>
<accession>A0A250JZY4</accession>
<dbReference type="PANTHER" id="PTHR12147">
    <property type="entry name" value="METALLOPEPTIDASE M28 FAMILY MEMBER"/>
    <property type="match status" value="1"/>
</dbReference>
<keyword evidence="1 11" id="KW-0031">Aminopeptidase</keyword>
<dbReference type="Gene3D" id="3.40.630.10">
    <property type="entry name" value="Zn peptidases"/>
    <property type="match status" value="1"/>
</dbReference>
<evidence type="ECO:0000256" key="1">
    <source>
        <dbReference type="ARBA" id="ARBA00022438"/>
    </source>
</evidence>
<evidence type="ECO:0000256" key="6">
    <source>
        <dbReference type="ARBA" id="ARBA00022833"/>
    </source>
</evidence>
<feature type="binding site" evidence="7">
    <location>
        <position position="268"/>
    </location>
    <ligand>
        <name>Zn(2+)</name>
        <dbReference type="ChEBI" id="CHEBI:29105"/>
        <label>2</label>
        <note>catalytic</note>
    </ligand>
</feature>
<keyword evidence="5" id="KW-0378">Hydrolase</keyword>
<name>A0A250JZY4_9BACT</name>
<reference evidence="11 12" key="1">
    <citation type="submission" date="2017-06" db="EMBL/GenBank/DDBJ databases">
        <title>Sequencing and comparative analysis of myxobacterial genomes.</title>
        <authorList>
            <person name="Rupp O."/>
            <person name="Goesmann A."/>
            <person name="Sogaard-Andersen L."/>
        </authorList>
    </citation>
    <scope>NUCLEOTIDE SEQUENCE [LARGE SCALE GENOMIC DNA]</scope>
    <source>
        <strain evidence="11 12">DSM 14697</strain>
    </source>
</reference>
<evidence type="ECO:0000256" key="7">
    <source>
        <dbReference type="PIRSR" id="PIRSR036685-1"/>
    </source>
</evidence>
<dbReference type="InterPro" id="IPR007484">
    <property type="entry name" value="Peptidase_M28"/>
</dbReference>
<feature type="binding site" evidence="7">
    <location>
        <position position="296"/>
    </location>
    <ligand>
        <name>Zn(2+)</name>
        <dbReference type="ChEBI" id="CHEBI:29105"/>
        <label>1</label>
    </ligand>
</feature>
<proteinExistence type="predicted"/>
<keyword evidence="3 7" id="KW-0479">Metal-binding</keyword>
<evidence type="ECO:0000256" key="9">
    <source>
        <dbReference type="SAM" id="SignalP"/>
    </source>
</evidence>
<dbReference type="InterPro" id="IPR012189">
    <property type="entry name" value="Pept_M28E_Ap1"/>
</dbReference>
<dbReference type="GO" id="GO:0046872">
    <property type="term" value="F:metal ion binding"/>
    <property type="evidence" value="ECO:0007669"/>
    <property type="project" value="UniProtKB-KW"/>
</dbReference>
<feature type="signal peptide" evidence="9">
    <location>
        <begin position="1"/>
        <end position="22"/>
    </location>
</feature>
<organism evidence="11 12">
    <name type="scientific">Corallococcus macrosporus DSM 14697</name>
    <dbReference type="NCBI Taxonomy" id="1189310"/>
    <lineage>
        <taxon>Bacteria</taxon>
        <taxon>Pseudomonadati</taxon>
        <taxon>Myxococcota</taxon>
        <taxon>Myxococcia</taxon>
        <taxon>Myxococcales</taxon>
        <taxon>Cystobacterineae</taxon>
        <taxon>Myxococcaceae</taxon>
        <taxon>Corallococcus</taxon>
    </lineage>
</organism>
<dbReference type="KEGG" id="mmas:MYMAC_005058"/>
<dbReference type="GO" id="GO:0006508">
    <property type="term" value="P:proteolysis"/>
    <property type="evidence" value="ECO:0007669"/>
    <property type="project" value="UniProtKB-KW"/>
</dbReference>
<comment type="cofactor">
    <cofactor evidence="7">
        <name>Zn(2+)</name>
        <dbReference type="ChEBI" id="CHEBI:29105"/>
    </cofactor>
    <text evidence="7">Binds 2 Zn(2+) ions per subunit.</text>
</comment>
<evidence type="ECO:0000313" key="11">
    <source>
        <dbReference type="EMBL" id="ATB49414.1"/>
    </source>
</evidence>
<dbReference type="SUPFAM" id="SSF53187">
    <property type="entry name" value="Zn-dependent exopeptidases"/>
    <property type="match status" value="1"/>
</dbReference>
<dbReference type="Pfam" id="PF04389">
    <property type="entry name" value="Peptidase_M28"/>
    <property type="match status" value="1"/>
</dbReference>
<evidence type="ECO:0000256" key="2">
    <source>
        <dbReference type="ARBA" id="ARBA00022670"/>
    </source>
</evidence>
<evidence type="ECO:0000256" key="5">
    <source>
        <dbReference type="ARBA" id="ARBA00022801"/>
    </source>
</evidence>
<keyword evidence="8" id="KW-1015">Disulfide bond</keyword>
<dbReference type="AlphaFoldDB" id="A0A250JZY4"/>
<evidence type="ECO:0000256" key="3">
    <source>
        <dbReference type="ARBA" id="ARBA00022723"/>
    </source>
</evidence>
<dbReference type="GO" id="GO:0004177">
    <property type="term" value="F:aminopeptidase activity"/>
    <property type="evidence" value="ECO:0007669"/>
    <property type="project" value="UniProtKB-KW"/>
</dbReference>
<evidence type="ECO:0000313" key="12">
    <source>
        <dbReference type="Proteomes" id="UP000217343"/>
    </source>
</evidence>
<evidence type="ECO:0000256" key="4">
    <source>
        <dbReference type="ARBA" id="ARBA00022729"/>
    </source>
</evidence>
<keyword evidence="4 9" id="KW-0732">Signal</keyword>
<dbReference type="GO" id="GO:0008235">
    <property type="term" value="F:metalloexopeptidase activity"/>
    <property type="evidence" value="ECO:0007669"/>
    <property type="project" value="InterPro"/>
</dbReference>
<sequence length="410" mass="43964">MRMKTWMPVSLLLLLNAPLALAEPAKAKPDDKTVWIAIGTDAIAPMQETFAAEGWSVPTALSQQEHAGVFQVRESQLSRLALMMHEKFDRCAGFITYETREEALASLTPATPKATQKAVSYTLTNAATVNTLMGALSAANIRTTIAELSAFSTRSQNSDGGVNAAALILGKWRGYATSAGRTDVTVAYRTHTGWRQPSVILTIPGTTLPNEVVVVGGHLDSISSTSAAPGADDDASGIATFTEVIRVAMAHDFRPQRTVKFMAYAAEETGLRGSREIALEHKNNTNISVVGVMQLDMTNYKHTNATSDVGIVTDYTNASQNQFLRDLITTYVGVRYTNTSCGYGCSDHASWHNQGFAASIPFEGTVSQKNPNIHTPRDTLANSDSTAAHALKFSKIAAAYVAELAKGTAQ</sequence>
<dbReference type="InterPro" id="IPR045175">
    <property type="entry name" value="M28_fam"/>
</dbReference>
<feature type="chain" id="PRO_5012852036" evidence="9">
    <location>
        <begin position="23"/>
        <end position="410"/>
    </location>
</feature>
<keyword evidence="2" id="KW-0645">Protease</keyword>
<gene>
    <name evidence="11" type="ORF">MYMAC_005058</name>
</gene>
<keyword evidence="12" id="KW-1185">Reference proteome</keyword>
<feature type="binding site" evidence="7">
    <location>
        <position position="233"/>
    </location>
    <ligand>
        <name>Zn(2+)</name>
        <dbReference type="ChEBI" id="CHEBI:29105"/>
        <label>1</label>
    </ligand>
</feature>
<protein>
    <submittedName>
        <fullName evidence="11">Leucyl aminopeptidase</fullName>
    </submittedName>
</protein>
<dbReference type="PIRSF" id="PIRSF036685">
    <property type="entry name" value="BacLeuNPeptidase"/>
    <property type="match status" value="1"/>
</dbReference>
<keyword evidence="6 7" id="KW-0862">Zinc</keyword>
<evidence type="ECO:0000256" key="8">
    <source>
        <dbReference type="PIRSR" id="PIRSR036685-2"/>
    </source>
</evidence>
<feature type="disulfide bond" evidence="8">
    <location>
        <begin position="341"/>
        <end position="345"/>
    </location>
</feature>
<feature type="binding site" evidence="7">
    <location>
        <position position="374"/>
    </location>
    <ligand>
        <name>Zn(2+)</name>
        <dbReference type="ChEBI" id="CHEBI:29105"/>
        <label>2</label>
        <note>catalytic</note>
    </ligand>
</feature>
<feature type="binding site" evidence="7">
    <location>
        <position position="218"/>
    </location>
    <ligand>
        <name>Zn(2+)</name>
        <dbReference type="ChEBI" id="CHEBI:29105"/>
        <label>1</label>
    </ligand>
</feature>
<dbReference type="EMBL" id="CP022203">
    <property type="protein sequence ID" value="ATB49414.1"/>
    <property type="molecule type" value="Genomic_DNA"/>
</dbReference>
<dbReference type="Proteomes" id="UP000217343">
    <property type="component" value="Chromosome"/>
</dbReference>
<evidence type="ECO:0000259" key="10">
    <source>
        <dbReference type="Pfam" id="PF04389"/>
    </source>
</evidence>